<dbReference type="Pfam" id="PF12070">
    <property type="entry name" value="SCAI"/>
    <property type="match status" value="2"/>
</dbReference>
<name>A0A084WJP3_ANOSI</name>
<organism evidence="2">
    <name type="scientific">Anopheles sinensis</name>
    <name type="common">Mosquito</name>
    <dbReference type="NCBI Taxonomy" id="74873"/>
    <lineage>
        <taxon>Eukaryota</taxon>
        <taxon>Metazoa</taxon>
        <taxon>Ecdysozoa</taxon>
        <taxon>Arthropoda</taxon>
        <taxon>Hexapoda</taxon>
        <taxon>Insecta</taxon>
        <taxon>Pterygota</taxon>
        <taxon>Neoptera</taxon>
        <taxon>Endopterygota</taxon>
        <taxon>Diptera</taxon>
        <taxon>Nematocera</taxon>
        <taxon>Culicoidea</taxon>
        <taxon>Culicidae</taxon>
        <taxon>Anophelinae</taxon>
        <taxon>Anopheles</taxon>
    </lineage>
</organism>
<evidence type="ECO:0000256" key="1">
    <source>
        <dbReference type="SAM" id="Phobius"/>
    </source>
</evidence>
<dbReference type="PANTHER" id="PTHR21243">
    <property type="entry name" value="PROTEIN SCAI"/>
    <property type="match status" value="1"/>
</dbReference>
<feature type="transmembrane region" description="Helical" evidence="1">
    <location>
        <begin position="638"/>
        <end position="659"/>
    </location>
</feature>
<dbReference type="OMA" id="CPDTNEM"/>
<proteinExistence type="predicted"/>
<accession>A0A084WJP3</accession>
<dbReference type="STRING" id="74873.A0A084WJP3"/>
<protein>
    <submittedName>
        <fullName evidence="2">AGAP005770-PA-like protein</fullName>
    </submittedName>
</protein>
<dbReference type="EMBL" id="ATLV01024044">
    <property type="status" value="NOT_ANNOTATED_CDS"/>
    <property type="molecule type" value="Genomic_DNA"/>
</dbReference>
<dbReference type="AlphaFoldDB" id="A0A084WJP3"/>
<keyword evidence="1" id="KW-0472">Membrane</keyword>
<dbReference type="VEuPathDB" id="VectorBase:ASIS002900"/>
<evidence type="ECO:0000313" key="4">
    <source>
        <dbReference type="Proteomes" id="UP000030765"/>
    </source>
</evidence>
<keyword evidence="1" id="KW-0812">Transmembrane</keyword>
<dbReference type="VEuPathDB" id="VectorBase:ASIC018467"/>
<dbReference type="Proteomes" id="UP000030765">
    <property type="component" value="Unassembled WGS sequence"/>
</dbReference>
<dbReference type="OrthoDB" id="525027at2759"/>
<dbReference type="EMBL" id="ATLV01024045">
    <property type="status" value="NOT_ANNOTATED_CDS"/>
    <property type="molecule type" value="Genomic_DNA"/>
</dbReference>
<dbReference type="EMBL" id="KE525348">
    <property type="protein sequence ID" value="KFB50437.1"/>
    <property type="molecule type" value="Genomic_DNA"/>
</dbReference>
<gene>
    <name evidence="2" type="ORF">ZHAS_00018467</name>
</gene>
<dbReference type="GO" id="GO:0006351">
    <property type="term" value="P:DNA-templated transcription"/>
    <property type="evidence" value="ECO:0007669"/>
    <property type="project" value="InterPro"/>
</dbReference>
<dbReference type="GO" id="GO:0003714">
    <property type="term" value="F:transcription corepressor activity"/>
    <property type="evidence" value="ECO:0007669"/>
    <property type="project" value="InterPro"/>
</dbReference>
<evidence type="ECO:0000313" key="2">
    <source>
        <dbReference type="EMBL" id="KFB50437.1"/>
    </source>
</evidence>
<evidence type="ECO:0000313" key="3">
    <source>
        <dbReference type="EnsemblMetazoa" id="ASIC018467-PA"/>
    </source>
</evidence>
<dbReference type="EnsemblMetazoa" id="ASIC018467-RA">
    <property type="protein sequence ID" value="ASIC018467-PA"/>
    <property type="gene ID" value="ASIC018467"/>
</dbReference>
<dbReference type="InterPro" id="IPR022709">
    <property type="entry name" value="SCAI"/>
</dbReference>
<keyword evidence="1" id="KW-1133">Transmembrane helix</keyword>
<sequence length="682" mass="77640">MVKMASTEEQDRKIVLEFCHLLEKSKQLFNGLRDLPQYGHRQWQAYFGRTFDVYTKLWKFQQQHRLVLDSNKHQLPETAYLAMFGHLHLPPSRQPSLIECFFFSLSLAYVYSSLRTSETNYLNEAYSFYAAIRGRAYYSRAIKEDRPDLMVKKLRYYARFIVVCLLLKKMKLVRELVIELERQIQEYTTTYEPEDQLEWSLVLEEIKGFIKAESAVAVLHADTNPIVLSHRLSPLTTPPCERTPHMTLSLQEILIVGSACEQAKFSELTMDMFRMLQTLEREPTDSMHPMIGHPMAHGGPHDASPAASRMPPYGVPGSKGYVENGDRRSMRDNPHKYLLYKPSLSQLMVFLSSGFKELPPGGALLLYMSADGCFSTTKHPQDYGYELGGLATSVKRDAVDSGLSVRGKSSAGYKEPHCLYPGDLYPYTRRPLFIIIDSDNSFVFQHIPRYFGQPLVILMSPQDVPANYQDLQHHGSLFTLFLHSPMTAMCYICNVGDVPIHHWERCQGYVDRFVTEASRLVTRCRMDEIEQGIGYIDSSYVQFFGDDFLRTLILRFVFCDVALRLHRGFRGRHQRPRCEPPCPGRSCSSIHRWRTSCSSWPPPSTSGLPASGGTVRPTVELLPRFAVRDRLLIGRLHVFSSAVAVMVVTLMTTLVPSVAAKCRRASTPTVSVGVVRVVLSCL</sequence>
<reference evidence="3" key="2">
    <citation type="submission" date="2020-05" db="UniProtKB">
        <authorList>
            <consortium name="EnsemblMetazoa"/>
        </authorList>
    </citation>
    <scope>IDENTIFICATION</scope>
</reference>
<keyword evidence="4" id="KW-1185">Reference proteome</keyword>
<reference evidence="2 4" key="1">
    <citation type="journal article" date="2014" name="BMC Genomics">
        <title>Genome sequence of Anopheles sinensis provides insight into genetics basis of mosquito competence for malaria parasites.</title>
        <authorList>
            <person name="Zhou D."/>
            <person name="Zhang D."/>
            <person name="Ding G."/>
            <person name="Shi L."/>
            <person name="Hou Q."/>
            <person name="Ye Y."/>
            <person name="Xu Y."/>
            <person name="Zhou H."/>
            <person name="Xiong C."/>
            <person name="Li S."/>
            <person name="Yu J."/>
            <person name="Hong S."/>
            <person name="Yu X."/>
            <person name="Zou P."/>
            <person name="Chen C."/>
            <person name="Chang X."/>
            <person name="Wang W."/>
            <person name="Lv Y."/>
            <person name="Sun Y."/>
            <person name="Ma L."/>
            <person name="Shen B."/>
            <person name="Zhu C."/>
        </authorList>
    </citation>
    <scope>NUCLEOTIDE SEQUENCE [LARGE SCALE GENOMIC DNA]</scope>
</reference>